<comment type="subcellular location">
    <subcellularLocation>
        <location evidence="1">Cell inner membrane</location>
        <topology evidence="1">Multi-pass membrane protein</topology>
    </subcellularLocation>
</comment>
<dbReference type="GO" id="GO:0005886">
    <property type="term" value="C:plasma membrane"/>
    <property type="evidence" value="ECO:0007669"/>
    <property type="project" value="UniProtKB-SubCell"/>
</dbReference>
<dbReference type="GO" id="GO:0042910">
    <property type="term" value="F:xenobiotic transmembrane transporter activity"/>
    <property type="evidence" value="ECO:0007669"/>
    <property type="project" value="TreeGrafter"/>
</dbReference>
<dbReference type="PANTHER" id="PTHR32063:SF21">
    <property type="entry name" value="MULTIDRUG RESISTANCE PROTEIN MDTB"/>
    <property type="match status" value="1"/>
</dbReference>
<feature type="transmembrane region" description="Helical" evidence="8">
    <location>
        <begin position="463"/>
        <end position="490"/>
    </location>
</feature>
<dbReference type="FunFam" id="1.20.1640.10:FF:000001">
    <property type="entry name" value="Efflux pump membrane transporter"/>
    <property type="match status" value="1"/>
</dbReference>
<sequence length="1040" mass="112276">MSLSEVFVRRPVMTTLVMFAIVLLGISGYRQLAVAPLPNVDVPTIQIEARLPGASPETMAASIATPIERQIATISGVTSIVSNSSVGSTNVTVQFDLARNIDAAAQDVAAALAAVQRRLPLEMTTPPSYSKVNPSQTPVLLIGVRSDTMQLSDVNEYVDTIVGPRLSTLSGVAQVMIWGQKKYAIRAQMDPDVLAARGVSVEDVRAALIGAASNAPAGTIQGTARTVTIEVAGQPRNAAEFGKVIVAYRNDRPVRLEEVATVVDSVEQVQNAAYINGQRSILMAIVRQSDANAVEVVDSIFRELPRIKAQVPPSIEFTPTVNRSKPIRQNLADVQTTFAVTAVLVVLVIFLFLRKPVATLIPAIVLPLSVIGTFAGMWLAGFSLNNISLLALTLAIGLIVDDAIVMLENVMRYVEQGMPPFEATLKGAREVGFTIVSITISLVVVFIPVIFMGGVIGRMLREFGLTLTIAIAVSMVCALTLTPMLTARLLKHENEHKESRLGTWLEARFDSLLNAYDRGLRWVLRHQRATLMVTVASLVVTVIAVQMVPKGFLPLEDTGAISMSTEGAEDIAFDHMLELQQQVAAIARAEPDVAMVSSFVSPGGAGGSISNGRGFLELAPFEKRDRTVFQVIDSLRKKVAAVPGIRVYFTPVQSLELGGRTPKAQYMVTLQGAELTELFRWAENFRVEMSKTEGFLDVSSDLKMGVPKQVFRMDQDRALAAGVSADQVRQTLYSAFGTRKVASLFTASNDYAVIQEIEPALQDDPDAIGRLYVKNDRGLLVPLRAIGELQQSVGPLTVSHSGQLPTAAISFNLSDKIPLSSMVDRVRDMERKIGMPESIVLGFEGTTQVFRDSMGNQGFLILSALLAVYIVLGILYESFVHPLTILAGLPSAALGGVLTLLLFGKPLDLIGIIGLLMLIGIVKKNAIMMIDFALEKKREGDLDSERSIYEACLLRFRPIMMTTMAALLGALPIALGVGAGAELRQPLGLVVVGGLIVSQVLTLFITPVLYIYFDKLQNRFAEKKRVPAAGHPVALDEAAE</sequence>
<feature type="transmembrane region" description="Helical" evidence="8">
    <location>
        <begin position="12"/>
        <end position="29"/>
    </location>
</feature>
<keyword evidence="7 8" id="KW-0472">Membrane</keyword>
<reference evidence="9" key="1">
    <citation type="submission" date="2021-02" db="EMBL/GenBank/DDBJ databases">
        <title>Genome sequence of Rhodospirillales sp. strain TMPK1 isolated from soil.</title>
        <authorList>
            <person name="Nakai R."/>
            <person name="Kusada H."/>
            <person name="Tamaki H."/>
        </authorList>
    </citation>
    <scope>NUCLEOTIDE SEQUENCE</scope>
    <source>
        <strain evidence="9">TMPK1</strain>
    </source>
</reference>
<dbReference type="SUPFAM" id="SSF82714">
    <property type="entry name" value="Multidrug efflux transporter AcrB TolC docking domain, DN and DC subdomains"/>
    <property type="match status" value="2"/>
</dbReference>
<protein>
    <submittedName>
        <fullName evidence="9">Multidrug transporter</fullName>
    </submittedName>
</protein>
<dbReference type="Gene3D" id="3.30.70.1320">
    <property type="entry name" value="Multidrug efflux transporter AcrB pore domain like"/>
    <property type="match status" value="1"/>
</dbReference>
<evidence type="ECO:0000256" key="3">
    <source>
        <dbReference type="ARBA" id="ARBA00022475"/>
    </source>
</evidence>
<dbReference type="SUPFAM" id="SSF82866">
    <property type="entry name" value="Multidrug efflux transporter AcrB transmembrane domain"/>
    <property type="match status" value="2"/>
</dbReference>
<comment type="caution">
    <text evidence="9">The sequence shown here is derived from an EMBL/GenBank/DDBJ whole genome shotgun (WGS) entry which is preliminary data.</text>
</comment>
<feature type="transmembrane region" description="Helical" evidence="8">
    <location>
        <begin position="987"/>
        <end position="1013"/>
    </location>
</feature>
<evidence type="ECO:0000256" key="4">
    <source>
        <dbReference type="ARBA" id="ARBA00022519"/>
    </source>
</evidence>
<feature type="transmembrane region" description="Helical" evidence="8">
    <location>
        <begin position="529"/>
        <end position="548"/>
    </location>
</feature>
<dbReference type="Pfam" id="PF00873">
    <property type="entry name" value="ACR_tran"/>
    <property type="match status" value="1"/>
</dbReference>
<feature type="transmembrane region" description="Helical" evidence="8">
    <location>
        <begin position="858"/>
        <end position="876"/>
    </location>
</feature>
<keyword evidence="10" id="KW-1185">Reference proteome</keyword>
<dbReference type="RefSeq" id="WP_420242607.1">
    <property type="nucleotide sequence ID" value="NZ_BOPV01000001.1"/>
</dbReference>
<proteinExistence type="predicted"/>
<feature type="transmembrane region" description="Helical" evidence="8">
    <location>
        <begin position="360"/>
        <end position="381"/>
    </location>
</feature>
<dbReference type="AlphaFoldDB" id="A0A8S8X9S7"/>
<evidence type="ECO:0000256" key="5">
    <source>
        <dbReference type="ARBA" id="ARBA00022692"/>
    </source>
</evidence>
<dbReference type="Gene3D" id="1.20.1640.10">
    <property type="entry name" value="Multidrug efflux transporter AcrB transmembrane domain"/>
    <property type="match status" value="2"/>
</dbReference>
<keyword evidence="3" id="KW-1003">Cell membrane</keyword>
<feature type="transmembrane region" description="Helical" evidence="8">
    <location>
        <begin position="954"/>
        <end position="975"/>
    </location>
</feature>
<accession>A0A8S8X9S7</accession>
<feature type="transmembrane region" description="Helical" evidence="8">
    <location>
        <begin position="334"/>
        <end position="353"/>
    </location>
</feature>
<dbReference type="Gene3D" id="3.30.70.1430">
    <property type="entry name" value="Multidrug efflux transporter AcrB pore domain"/>
    <property type="match status" value="2"/>
</dbReference>
<keyword evidence="4" id="KW-0997">Cell inner membrane</keyword>
<evidence type="ECO:0000256" key="8">
    <source>
        <dbReference type="SAM" id="Phobius"/>
    </source>
</evidence>
<dbReference type="PANTHER" id="PTHR32063">
    <property type="match status" value="1"/>
</dbReference>
<dbReference type="Gene3D" id="3.30.2090.10">
    <property type="entry name" value="Multidrug efflux transporter AcrB TolC docking domain, DN and DC subdomains"/>
    <property type="match status" value="2"/>
</dbReference>
<keyword evidence="2" id="KW-0813">Transport</keyword>
<dbReference type="InterPro" id="IPR027463">
    <property type="entry name" value="AcrB_DN_DC_subdom"/>
</dbReference>
<keyword evidence="5 8" id="KW-0812">Transmembrane</keyword>
<dbReference type="Gene3D" id="3.30.70.1440">
    <property type="entry name" value="Multidrug efflux transporter AcrB pore domain"/>
    <property type="match status" value="1"/>
</dbReference>
<dbReference type="EMBL" id="BOPV01000001">
    <property type="protein sequence ID" value="GIL39504.1"/>
    <property type="molecule type" value="Genomic_DNA"/>
</dbReference>
<dbReference type="Proteomes" id="UP000681075">
    <property type="component" value="Unassembled WGS sequence"/>
</dbReference>
<dbReference type="InterPro" id="IPR001036">
    <property type="entry name" value="Acrflvin-R"/>
</dbReference>
<gene>
    <name evidence="9" type="ORF">TMPK1_17410</name>
</gene>
<evidence type="ECO:0000256" key="6">
    <source>
        <dbReference type="ARBA" id="ARBA00022989"/>
    </source>
</evidence>
<feature type="transmembrane region" description="Helical" evidence="8">
    <location>
        <begin position="431"/>
        <end position="457"/>
    </location>
</feature>
<evidence type="ECO:0000256" key="2">
    <source>
        <dbReference type="ARBA" id="ARBA00022448"/>
    </source>
</evidence>
<evidence type="ECO:0000313" key="10">
    <source>
        <dbReference type="Proteomes" id="UP000681075"/>
    </source>
</evidence>
<organism evidence="9 10">
    <name type="scientific">Roseiterribacter gracilis</name>
    <dbReference type="NCBI Taxonomy" id="2812848"/>
    <lineage>
        <taxon>Bacteria</taxon>
        <taxon>Pseudomonadati</taxon>
        <taxon>Pseudomonadota</taxon>
        <taxon>Alphaproteobacteria</taxon>
        <taxon>Rhodospirillales</taxon>
        <taxon>Roseiterribacteraceae</taxon>
        <taxon>Roseiterribacter</taxon>
    </lineage>
</organism>
<name>A0A8S8X9S7_9PROT</name>
<dbReference type="PRINTS" id="PR00702">
    <property type="entry name" value="ACRIFLAVINRP"/>
</dbReference>
<dbReference type="SUPFAM" id="SSF82693">
    <property type="entry name" value="Multidrug efflux transporter AcrB pore domain, PN1, PN2, PC1 and PC2 subdomains"/>
    <property type="match status" value="3"/>
</dbReference>
<evidence type="ECO:0000313" key="9">
    <source>
        <dbReference type="EMBL" id="GIL39504.1"/>
    </source>
</evidence>
<keyword evidence="6 8" id="KW-1133">Transmembrane helix</keyword>
<evidence type="ECO:0000256" key="1">
    <source>
        <dbReference type="ARBA" id="ARBA00004429"/>
    </source>
</evidence>
<feature type="transmembrane region" description="Helical" evidence="8">
    <location>
        <begin position="909"/>
        <end position="934"/>
    </location>
</feature>
<evidence type="ECO:0000256" key="7">
    <source>
        <dbReference type="ARBA" id="ARBA00023136"/>
    </source>
</evidence>